<keyword evidence="4" id="KW-1185">Reference proteome</keyword>
<proteinExistence type="predicted"/>
<sequence length="112" mass="12798">MAALEGSDVSTAADNPSPEETNGDPLEKLRREFNFRYFCNLASRVVDKGFKVKHKEAAKNAQEESNERFDLLQKEIEKLKQTNMELQGQQRVILKVVEKCLPDSISQMLQDI</sequence>
<name>A0AAE2CKH3_9LAMI</name>
<protein>
    <submittedName>
        <fullName evidence="3">Uncharacterized protein</fullName>
    </submittedName>
</protein>
<feature type="region of interest" description="Disordered" evidence="2">
    <location>
        <begin position="1"/>
        <end position="26"/>
    </location>
</feature>
<organism evidence="3 4">
    <name type="scientific">Sesamum alatum</name>
    <dbReference type="NCBI Taxonomy" id="300844"/>
    <lineage>
        <taxon>Eukaryota</taxon>
        <taxon>Viridiplantae</taxon>
        <taxon>Streptophyta</taxon>
        <taxon>Embryophyta</taxon>
        <taxon>Tracheophyta</taxon>
        <taxon>Spermatophyta</taxon>
        <taxon>Magnoliopsida</taxon>
        <taxon>eudicotyledons</taxon>
        <taxon>Gunneridae</taxon>
        <taxon>Pentapetalae</taxon>
        <taxon>asterids</taxon>
        <taxon>lamiids</taxon>
        <taxon>Lamiales</taxon>
        <taxon>Pedaliaceae</taxon>
        <taxon>Sesamum</taxon>
    </lineage>
</organism>
<comment type="caution">
    <text evidence="3">The sequence shown here is derived from an EMBL/GenBank/DDBJ whole genome shotgun (WGS) entry which is preliminary data.</text>
</comment>
<evidence type="ECO:0000313" key="4">
    <source>
        <dbReference type="Proteomes" id="UP001293254"/>
    </source>
</evidence>
<feature type="compositionally biased region" description="Polar residues" evidence="2">
    <location>
        <begin position="8"/>
        <end position="20"/>
    </location>
</feature>
<keyword evidence="1" id="KW-0175">Coiled coil</keyword>
<accession>A0AAE2CKH3</accession>
<dbReference type="Proteomes" id="UP001293254">
    <property type="component" value="Unassembled WGS sequence"/>
</dbReference>
<gene>
    <name evidence="3" type="ORF">Salat_1743500</name>
</gene>
<dbReference type="EMBL" id="JACGWO010000006">
    <property type="protein sequence ID" value="KAK4425495.1"/>
    <property type="molecule type" value="Genomic_DNA"/>
</dbReference>
<evidence type="ECO:0000256" key="1">
    <source>
        <dbReference type="SAM" id="Coils"/>
    </source>
</evidence>
<dbReference type="AlphaFoldDB" id="A0AAE2CKH3"/>
<reference evidence="3" key="2">
    <citation type="journal article" date="2024" name="Plant">
        <title>Genomic evolution and insights into agronomic trait innovations of Sesamum species.</title>
        <authorList>
            <person name="Miao H."/>
            <person name="Wang L."/>
            <person name="Qu L."/>
            <person name="Liu H."/>
            <person name="Sun Y."/>
            <person name="Le M."/>
            <person name="Wang Q."/>
            <person name="Wei S."/>
            <person name="Zheng Y."/>
            <person name="Lin W."/>
            <person name="Duan Y."/>
            <person name="Cao H."/>
            <person name="Xiong S."/>
            <person name="Wang X."/>
            <person name="Wei L."/>
            <person name="Li C."/>
            <person name="Ma Q."/>
            <person name="Ju M."/>
            <person name="Zhao R."/>
            <person name="Li G."/>
            <person name="Mu C."/>
            <person name="Tian Q."/>
            <person name="Mei H."/>
            <person name="Zhang T."/>
            <person name="Gao T."/>
            <person name="Zhang H."/>
        </authorList>
    </citation>
    <scope>NUCLEOTIDE SEQUENCE</scope>
    <source>
        <strain evidence="3">3651</strain>
    </source>
</reference>
<feature type="coiled-coil region" evidence="1">
    <location>
        <begin position="55"/>
        <end position="92"/>
    </location>
</feature>
<evidence type="ECO:0000256" key="2">
    <source>
        <dbReference type="SAM" id="MobiDB-lite"/>
    </source>
</evidence>
<evidence type="ECO:0000313" key="3">
    <source>
        <dbReference type="EMBL" id="KAK4425495.1"/>
    </source>
</evidence>
<reference evidence="3" key="1">
    <citation type="submission" date="2020-06" db="EMBL/GenBank/DDBJ databases">
        <authorList>
            <person name="Li T."/>
            <person name="Hu X."/>
            <person name="Zhang T."/>
            <person name="Song X."/>
            <person name="Zhang H."/>
            <person name="Dai N."/>
            <person name="Sheng W."/>
            <person name="Hou X."/>
            <person name="Wei L."/>
        </authorList>
    </citation>
    <scope>NUCLEOTIDE SEQUENCE</scope>
    <source>
        <strain evidence="3">3651</strain>
        <tissue evidence="3">Leaf</tissue>
    </source>
</reference>